<dbReference type="GO" id="GO:0009097">
    <property type="term" value="P:isoleucine biosynthetic process"/>
    <property type="evidence" value="ECO:0007669"/>
    <property type="project" value="UniProtKB-UniPathway"/>
</dbReference>
<dbReference type="InterPro" id="IPR012000">
    <property type="entry name" value="Thiamin_PyroP_enz_cen_dom"/>
</dbReference>
<comment type="pathway">
    <text evidence="2 14">Amino-acid biosynthesis; L-valine biosynthesis; L-valine from pyruvate: step 1/4.</text>
</comment>
<evidence type="ECO:0000259" key="16">
    <source>
        <dbReference type="Pfam" id="PF02775"/>
    </source>
</evidence>
<dbReference type="Gene3D" id="3.40.50.1220">
    <property type="entry name" value="TPP-binding domain"/>
    <property type="match status" value="1"/>
</dbReference>
<dbReference type="PROSITE" id="PS00187">
    <property type="entry name" value="TPP_ENZYMES"/>
    <property type="match status" value="1"/>
</dbReference>
<dbReference type="SUPFAM" id="SSF52518">
    <property type="entry name" value="Thiamin diphosphate-binding fold (THDP-binding)"/>
    <property type="match status" value="2"/>
</dbReference>
<keyword evidence="5 14" id="KW-0028">Amino-acid biosynthesis</keyword>
<accession>A0A5C6TUT4</accession>
<dbReference type="EMBL" id="VOQQ01000001">
    <property type="protein sequence ID" value="TXC64152.1"/>
    <property type="molecule type" value="Genomic_DNA"/>
</dbReference>
<dbReference type="CDD" id="cd02015">
    <property type="entry name" value="TPP_AHAS"/>
    <property type="match status" value="1"/>
</dbReference>
<evidence type="ECO:0000256" key="10">
    <source>
        <dbReference type="ARBA" id="ARBA00022842"/>
    </source>
</evidence>
<dbReference type="Pfam" id="PF02776">
    <property type="entry name" value="TPP_enzyme_N"/>
    <property type="match status" value="1"/>
</dbReference>
<name>A0A5C6TUT4_9SPHN</name>
<dbReference type="NCBIfam" id="TIGR00118">
    <property type="entry name" value="acolac_lg"/>
    <property type="match status" value="1"/>
</dbReference>
<evidence type="ECO:0000256" key="5">
    <source>
        <dbReference type="ARBA" id="ARBA00022605"/>
    </source>
</evidence>
<organism evidence="18 19">
    <name type="scientific">Allosphingosinicella ginsenosidimutans</name>
    <dbReference type="NCBI Taxonomy" id="1176539"/>
    <lineage>
        <taxon>Bacteria</taxon>
        <taxon>Pseudomonadati</taxon>
        <taxon>Pseudomonadota</taxon>
        <taxon>Alphaproteobacteria</taxon>
        <taxon>Sphingomonadales</taxon>
        <taxon>Sphingomonadaceae</taxon>
        <taxon>Allosphingosinicella</taxon>
    </lineage>
</organism>
<dbReference type="Pfam" id="PF02775">
    <property type="entry name" value="TPP_enzyme_C"/>
    <property type="match status" value="1"/>
</dbReference>
<evidence type="ECO:0000256" key="11">
    <source>
        <dbReference type="ARBA" id="ARBA00023052"/>
    </source>
</evidence>
<dbReference type="FunFam" id="3.40.50.970:FF:000016">
    <property type="entry name" value="Acetolactate synthase"/>
    <property type="match status" value="1"/>
</dbReference>
<evidence type="ECO:0000313" key="19">
    <source>
        <dbReference type="Proteomes" id="UP000321249"/>
    </source>
</evidence>
<dbReference type="GO" id="GO:0030976">
    <property type="term" value="F:thiamine pyrophosphate binding"/>
    <property type="evidence" value="ECO:0007669"/>
    <property type="project" value="UniProtKB-UniRule"/>
</dbReference>
<dbReference type="Gene3D" id="3.40.50.970">
    <property type="match status" value="2"/>
</dbReference>
<dbReference type="CDD" id="cd07035">
    <property type="entry name" value="TPP_PYR_POX_like"/>
    <property type="match status" value="1"/>
</dbReference>
<dbReference type="UniPathway" id="UPA00047">
    <property type="reaction ID" value="UER00055"/>
</dbReference>
<evidence type="ECO:0000256" key="3">
    <source>
        <dbReference type="ARBA" id="ARBA00007812"/>
    </source>
</evidence>
<dbReference type="InterPro" id="IPR011766">
    <property type="entry name" value="TPP_enzyme_TPP-bd"/>
</dbReference>
<keyword evidence="6" id="KW-0285">Flavoprotein</keyword>
<sequence length="569" mass="59910">MFPASVPKSPEAPASPAAEPVSGARLVVEALEREGVRHVFGYPGGAIMPVYDALPGSGLNHILVRHEQAAALAADAYGRVTGRPGVCIATSGPGATNLVTGIANAFMDSVPMVAITGQVASPLMGTDAFQEVDIFGITLPIVKHSYVIRSVEEIPAVFAEAFMLARSGRPGPVLIDLPKDMGQKSGAPSPAAPAAAPLRLAPDPDAIARANALIAAAKRPILYFGGGVCIARAEAALRSFAARTGIPSVATLKGLGALPTDAPGFLGMIGMHGTRAANNAVDACDLLICVGARFDDRATGKLDTFAPRAKVIHIDGDPAEIGKLRRPEVGIAGDLAQSLDGLVAVPDAADWRGECAANAARWAPTYDAPGSGIYAPAMLKALSEAAPDNLIVTCDVGQHQMWVAQHCRFTRPNAHLTSAGLGTMGYGIPAGIGALLADPEATVLTVTGDGSIMMNIHELATIRRYRLPLKILLLDNSQLGMVRQWQELFFEENFSEVDLSDNPDFAEIARAFGIEAFTIDRRDEVPGAIRRLLETPGAIFCHARIDPRENVWPLVPPNKSNTEMMEKSR</sequence>
<protein>
    <recommendedName>
        <fullName evidence="4 14">Acetolactate synthase</fullName>
        <ecNumber evidence="4 14">2.2.1.6</ecNumber>
    </recommendedName>
</protein>
<evidence type="ECO:0000256" key="13">
    <source>
        <dbReference type="ARBA" id="ARBA00048670"/>
    </source>
</evidence>
<dbReference type="InterPro" id="IPR045229">
    <property type="entry name" value="TPP_enz"/>
</dbReference>
<feature type="domain" description="Thiamine pyrophosphate enzyme central" evidence="15">
    <location>
        <begin position="207"/>
        <end position="342"/>
    </location>
</feature>
<evidence type="ECO:0000256" key="1">
    <source>
        <dbReference type="ARBA" id="ARBA00004974"/>
    </source>
</evidence>
<evidence type="ECO:0000256" key="8">
    <source>
        <dbReference type="ARBA" id="ARBA00022723"/>
    </source>
</evidence>
<dbReference type="UniPathway" id="UPA00049">
    <property type="reaction ID" value="UER00059"/>
</dbReference>
<comment type="pathway">
    <text evidence="1 14">Amino-acid biosynthesis; L-isoleucine biosynthesis; L-isoleucine from 2-oxobutanoate: step 1/4.</text>
</comment>
<evidence type="ECO:0000259" key="15">
    <source>
        <dbReference type="Pfam" id="PF00205"/>
    </source>
</evidence>
<dbReference type="OrthoDB" id="4494979at2"/>
<keyword evidence="7 14" id="KW-0808">Transferase</keyword>
<keyword evidence="10 14" id="KW-0460">Magnesium</keyword>
<keyword evidence="9" id="KW-0274">FAD</keyword>
<dbReference type="EC" id="2.2.1.6" evidence="4 14"/>
<evidence type="ECO:0000256" key="9">
    <source>
        <dbReference type="ARBA" id="ARBA00022827"/>
    </source>
</evidence>
<dbReference type="PANTHER" id="PTHR18968:SF142">
    <property type="entry name" value="ACETOLACTATE SYNTHASE"/>
    <property type="match status" value="1"/>
</dbReference>
<evidence type="ECO:0000313" key="18">
    <source>
        <dbReference type="EMBL" id="TXC64152.1"/>
    </source>
</evidence>
<evidence type="ECO:0000259" key="17">
    <source>
        <dbReference type="Pfam" id="PF02776"/>
    </source>
</evidence>
<comment type="similarity">
    <text evidence="3 14">Belongs to the TPP enzyme family.</text>
</comment>
<dbReference type="InterPro" id="IPR039368">
    <property type="entry name" value="AHAS_TPP"/>
</dbReference>
<comment type="caution">
    <text evidence="18">The sequence shown here is derived from an EMBL/GenBank/DDBJ whole genome shotgun (WGS) entry which is preliminary data.</text>
</comment>
<evidence type="ECO:0000256" key="7">
    <source>
        <dbReference type="ARBA" id="ARBA00022679"/>
    </source>
</evidence>
<proteinExistence type="inferred from homology"/>
<dbReference type="Pfam" id="PF00205">
    <property type="entry name" value="TPP_enzyme_M"/>
    <property type="match status" value="1"/>
</dbReference>
<dbReference type="FunFam" id="3.40.50.1220:FF:000008">
    <property type="entry name" value="Acetolactate synthase"/>
    <property type="match status" value="1"/>
</dbReference>
<evidence type="ECO:0000256" key="2">
    <source>
        <dbReference type="ARBA" id="ARBA00005025"/>
    </source>
</evidence>
<keyword evidence="8 14" id="KW-0479">Metal-binding</keyword>
<reference evidence="18 19" key="1">
    <citation type="journal article" date="2015" name="J. Microbiol.">
        <title>Sphingosinicella ginsenosidimutans sp. nov., with ginsenoside converting activity.</title>
        <authorList>
            <person name="Kim J.K."/>
            <person name="Kang M.S."/>
            <person name="Park S.C."/>
            <person name="Kim K.M."/>
            <person name="Choi K."/>
            <person name="Yoon M.H."/>
            <person name="Im W.T."/>
        </authorList>
    </citation>
    <scope>NUCLEOTIDE SEQUENCE [LARGE SCALE GENOMIC DNA]</scope>
    <source>
        <strain evidence="18 19">BS-11</strain>
    </source>
</reference>
<comment type="cofactor">
    <cofactor evidence="14">
        <name>thiamine diphosphate</name>
        <dbReference type="ChEBI" id="CHEBI:58937"/>
    </cofactor>
    <text evidence="14">Binds 1 thiamine pyrophosphate per subunit.</text>
</comment>
<keyword evidence="12 14" id="KW-0100">Branched-chain amino acid biosynthesis</keyword>
<dbReference type="SUPFAM" id="SSF52467">
    <property type="entry name" value="DHS-like NAD/FAD-binding domain"/>
    <property type="match status" value="1"/>
</dbReference>
<comment type="cofactor">
    <cofactor evidence="14">
        <name>Mg(2+)</name>
        <dbReference type="ChEBI" id="CHEBI:18420"/>
    </cofactor>
    <text evidence="14">Binds 1 Mg(2+) ion per subunit.</text>
</comment>
<dbReference type="GO" id="GO:0005948">
    <property type="term" value="C:acetolactate synthase complex"/>
    <property type="evidence" value="ECO:0007669"/>
    <property type="project" value="TreeGrafter"/>
</dbReference>
<dbReference type="GO" id="GO:0009099">
    <property type="term" value="P:L-valine biosynthetic process"/>
    <property type="evidence" value="ECO:0007669"/>
    <property type="project" value="UniProtKB-UniPathway"/>
</dbReference>
<evidence type="ECO:0000256" key="4">
    <source>
        <dbReference type="ARBA" id="ARBA00013145"/>
    </source>
</evidence>
<dbReference type="NCBIfam" id="NF006524">
    <property type="entry name" value="PRK08978.1"/>
    <property type="match status" value="1"/>
</dbReference>
<feature type="domain" description="Thiamine pyrophosphate enzyme N-terminal TPP-binding" evidence="17">
    <location>
        <begin position="22"/>
        <end position="135"/>
    </location>
</feature>
<feature type="domain" description="Thiamine pyrophosphate enzyme TPP-binding" evidence="16">
    <location>
        <begin position="395"/>
        <end position="542"/>
    </location>
</feature>
<dbReference type="InterPro" id="IPR029061">
    <property type="entry name" value="THDP-binding"/>
</dbReference>
<comment type="catalytic activity">
    <reaction evidence="13 14">
        <text>2 pyruvate + H(+) = (2S)-2-acetolactate + CO2</text>
        <dbReference type="Rhea" id="RHEA:25249"/>
        <dbReference type="ChEBI" id="CHEBI:15361"/>
        <dbReference type="ChEBI" id="CHEBI:15378"/>
        <dbReference type="ChEBI" id="CHEBI:16526"/>
        <dbReference type="ChEBI" id="CHEBI:58476"/>
        <dbReference type="EC" id="2.2.1.6"/>
    </reaction>
</comment>
<dbReference type="FunFam" id="3.40.50.970:FF:000007">
    <property type="entry name" value="Acetolactate synthase"/>
    <property type="match status" value="1"/>
</dbReference>
<evidence type="ECO:0000256" key="14">
    <source>
        <dbReference type="RuleBase" id="RU003591"/>
    </source>
</evidence>
<dbReference type="InterPro" id="IPR012846">
    <property type="entry name" value="Acetolactate_synth_lsu"/>
</dbReference>
<evidence type="ECO:0000256" key="12">
    <source>
        <dbReference type="ARBA" id="ARBA00023304"/>
    </source>
</evidence>
<evidence type="ECO:0000256" key="6">
    <source>
        <dbReference type="ARBA" id="ARBA00022630"/>
    </source>
</evidence>
<dbReference type="AlphaFoldDB" id="A0A5C6TUT4"/>
<dbReference type="GO" id="GO:0003984">
    <property type="term" value="F:acetolactate synthase activity"/>
    <property type="evidence" value="ECO:0007669"/>
    <property type="project" value="UniProtKB-EC"/>
</dbReference>
<keyword evidence="11 14" id="KW-0786">Thiamine pyrophosphate</keyword>
<dbReference type="Proteomes" id="UP000321249">
    <property type="component" value="Unassembled WGS sequence"/>
</dbReference>
<keyword evidence="19" id="KW-1185">Reference proteome</keyword>
<dbReference type="RefSeq" id="WP_147043558.1">
    <property type="nucleotide sequence ID" value="NZ_BAABIR010000001.1"/>
</dbReference>
<dbReference type="GO" id="GO:0000287">
    <property type="term" value="F:magnesium ion binding"/>
    <property type="evidence" value="ECO:0007669"/>
    <property type="project" value="UniProtKB-UniRule"/>
</dbReference>
<gene>
    <name evidence="18" type="ORF">FRZ32_11075</name>
</gene>
<dbReference type="InterPro" id="IPR029035">
    <property type="entry name" value="DHS-like_NAD/FAD-binding_dom"/>
</dbReference>
<dbReference type="InterPro" id="IPR012001">
    <property type="entry name" value="Thiamin_PyroP_enz_TPP-bd_dom"/>
</dbReference>
<dbReference type="InterPro" id="IPR000399">
    <property type="entry name" value="TPP-bd_CS"/>
</dbReference>
<dbReference type="GO" id="GO:0050660">
    <property type="term" value="F:flavin adenine dinucleotide binding"/>
    <property type="evidence" value="ECO:0007669"/>
    <property type="project" value="InterPro"/>
</dbReference>
<dbReference type="PANTHER" id="PTHR18968">
    <property type="entry name" value="THIAMINE PYROPHOSPHATE ENZYMES"/>
    <property type="match status" value="1"/>
</dbReference>